<proteinExistence type="predicted"/>
<dbReference type="RefSeq" id="WP_168015431.1">
    <property type="nucleotide sequence ID" value="NZ_JAATEP010000030.1"/>
</dbReference>
<keyword evidence="2" id="KW-0238">DNA-binding</keyword>
<dbReference type="InterPro" id="IPR036388">
    <property type="entry name" value="WH-like_DNA-bd_sf"/>
</dbReference>
<evidence type="ECO:0000313" key="5">
    <source>
        <dbReference type="EMBL" id="NJP94513.1"/>
    </source>
</evidence>
<dbReference type="Proteomes" id="UP000696294">
    <property type="component" value="Unassembled WGS sequence"/>
</dbReference>
<evidence type="ECO:0000313" key="6">
    <source>
        <dbReference type="Proteomes" id="UP000696294"/>
    </source>
</evidence>
<sequence length="233" mass="24763">MTDDRAPNLVGHGASLADRVEGELRRGIGSGEWRPGELLPSEAELAVRFDVSRTVVREAISRLRAAGLVETRRGRGSSVLARPPAQDLTHSLGTVRNRQDRLHLLELRRGIEVEAAALAATRRTPAALTAIDAALRRTATVRGGASDAVEADFAFHRAVAAATANRFYLDLLDTLGPGAITRPYAGPDPDPAHLGQVLGEHRRIRDAIASGDALGAAAAMRTHLDASMARLQG</sequence>
<evidence type="ECO:0000256" key="2">
    <source>
        <dbReference type="ARBA" id="ARBA00023125"/>
    </source>
</evidence>
<gene>
    <name evidence="5" type="ORF">HCN51_34585</name>
</gene>
<evidence type="ECO:0000259" key="4">
    <source>
        <dbReference type="PROSITE" id="PS50949"/>
    </source>
</evidence>
<dbReference type="PANTHER" id="PTHR43537:SF5">
    <property type="entry name" value="UXU OPERON TRANSCRIPTIONAL REGULATOR"/>
    <property type="match status" value="1"/>
</dbReference>
<dbReference type="PRINTS" id="PR00035">
    <property type="entry name" value="HTHGNTR"/>
</dbReference>
<comment type="caution">
    <text evidence="5">The sequence shown here is derived from an EMBL/GenBank/DDBJ whole genome shotgun (WGS) entry which is preliminary data.</text>
</comment>
<keyword evidence="6" id="KW-1185">Reference proteome</keyword>
<reference evidence="5 6" key="1">
    <citation type="submission" date="2020-03" db="EMBL/GenBank/DDBJ databases">
        <title>WGS of actinomycetes isolated from Thailand.</title>
        <authorList>
            <person name="Thawai C."/>
        </authorList>
    </citation>
    <scope>NUCLEOTIDE SEQUENCE [LARGE SCALE GENOMIC DNA]</scope>
    <source>
        <strain evidence="5 6">FMUSA5-5</strain>
    </source>
</reference>
<dbReference type="Gene3D" id="1.10.10.10">
    <property type="entry name" value="Winged helix-like DNA-binding domain superfamily/Winged helix DNA-binding domain"/>
    <property type="match status" value="1"/>
</dbReference>
<dbReference type="Pfam" id="PF00392">
    <property type="entry name" value="GntR"/>
    <property type="match status" value="1"/>
</dbReference>
<organism evidence="5 6">
    <name type="scientific">Nonomuraea composti</name>
    <dbReference type="NCBI Taxonomy" id="2720023"/>
    <lineage>
        <taxon>Bacteria</taxon>
        <taxon>Bacillati</taxon>
        <taxon>Actinomycetota</taxon>
        <taxon>Actinomycetes</taxon>
        <taxon>Streptosporangiales</taxon>
        <taxon>Streptosporangiaceae</taxon>
        <taxon>Nonomuraea</taxon>
    </lineage>
</organism>
<evidence type="ECO:0000256" key="3">
    <source>
        <dbReference type="ARBA" id="ARBA00023163"/>
    </source>
</evidence>
<dbReference type="SMART" id="SM00345">
    <property type="entry name" value="HTH_GNTR"/>
    <property type="match status" value="1"/>
</dbReference>
<dbReference type="CDD" id="cd07377">
    <property type="entry name" value="WHTH_GntR"/>
    <property type="match status" value="1"/>
</dbReference>
<keyword evidence="1" id="KW-0805">Transcription regulation</keyword>
<protein>
    <submittedName>
        <fullName evidence="5">FadR family transcriptional regulator</fullName>
    </submittedName>
</protein>
<dbReference type="SUPFAM" id="SSF46785">
    <property type="entry name" value="Winged helix' DNA-binding domain"/>
    <property type="match status" value="1"/>
</dbReference>
<evidence type="ECO:0000256" key="1">
    <source>
        <dbReference type="ARBA" id="ARBA00023015"/>
    </source>
</evidence>
<name>A0ABX1BI77_9ACTN</name>
<dbReference type="PROSITE" id="PS50949">
    <property type="entry name" value="HTH_GNTR"/>
    <property type="match status" value="1"/>
</dbReference>
<feature type="domain" description="HTH gntR-type" evidence="4">
    <location>
        <begin position="14"/>
        <end position="82"/>
    </location>
</feature>
<dbReference type="InterPro" id="IPR011711">
    <property type="entry name" value="GntR_C"/>
</dbReference>
<dbReference type="SMART" id="SM00895">
    <property type="entry name" value="FCD"/>
    <property type="match status" value="1"/>
</dbReference>
<dbReference type="InterPro" id="IPR008920">
    <property type="entry name" value="TF_FadR/GntR_C"/>
</dbReference>
<dbReference type="EMBL" id="JAATEP010000030">
    <property type="protein sequence ID" value="NJP94513.1"/>
    <property type="molecule type" value="Genomic_DNA"/>
</dbReference>
<accession>A0ABX1BI77</accession>
<dbReference type="Pfam" id="PF07729">
    <property type="entry name" value="FCD"/>
    <property type="match status" value="1"/>
</dbReference>
<dbReference type="Gene3D" id="1.20.120.530">
    <property type="entry name" value="GntR ligand-binding domain-like"/>
    <property type="match status" value="1"/>
</dbReference>
<dbReference type="InterPro" id="IPR036390">
    <property type="entry name" value="WH_DNA-bd_sf"/>
</dbReference>
<dbReference type="PANTHER" id="PTHR43537">
    <property type="entry name" value="TRANSCRIPTIONAL REGULATOR, GNTR FAMILY"/>
    <property type="match status" value="1"/>
</dbReference>
<dbReference type="InterPro" id="IPR000524">
    <property type="entry name" value="Tscrpt_reg_HTH_GntR"/>
</dbReference>
<dbReference type="SUPFAM" id="SSF48008">
    <property type="entry name" value="GntR ligand-binding domain-like"/>
    <property type="match status" value="1"/>
</dbReference>
<keyword evidence="3" id="KW-0804">Transcription</keyword>